<evidence type="ECO:0000313" key="3">
    <source>
        <dbReference type="Proteomes" id="UP000073492"/>
    </source>
</evidence>
<evidence type="ECO:0000256" key="1">
    <source>
        <dbReference type="SAM" id="SignalP"/>
    </source>
</evidence>
<evidence type="ECO:0008006" key="4">
    <source>
        <dbReference type="Google" id="ProtNLM"/>
    </source>
</evidence>
<protein>
    <recommendedName>
        <fullName evidence="4">Transcription factor domain-containing protein</fullName>
    </recommendedName>
</protein>
<dbReference type="Proteomes" id="UP000073492">
    <property type="component" value="Unassembled WGS sequence"/>
</dbReference>
<feature type="chain" id="PRO_5007297599" description="Transcription factor domain-containing protein" evidence="1">
    <location>
        <begin position="19"/>
        <end position="249"/>
    </location>
</feature>
<organism evidence="2 3">
    <name type="scientific">Pseudocercospora musae</name>
    <dbReference type="NCBI Taxonomy" id="113226"/>
    <lineage>
        <taxon>Eukaryota</taxon>
        <taxon>Fungi</taxon>
        <taxon>Dikarya</taxon>
        <taxon>Ascomycota</taxon>
        <taxon>Pezizomycotina</taxon>
        <taxon>Dothideomycetes</taxon>
        <taxon>Dothideomycetidae</taxon>
        <taxon>Mycosphaerellales</taxon>
        <taxon>Mycosphaerellaceae</taxon>
        <taxon>Pseudocercospora</taxon>
    </lineage>
</organism>
<evidence type="ECO:0000313" key="2">
    <source>
        <dbReference type="EMBL" id="KXT16575.1"/>
    </source>
</evidence>
<dbReference type="AlphaFoldDB" id="A0A139IPH2"/>
<keyword evidence="3" id="KW-1185">Reference proteome</keyword>
<proteinExistence type="predicted"/>
<name>A0A139IPH2_9PEZI</name>
<feature type="signal peptide" evidence="1">
    <location>
        <begin position="1"/>
        <end position="18"/>
    </location>
</feature>
<comment type="caution">
    <text evidence="2">The sequence shown here is derived from an EMBL/GenBank/DDBJ whole genome shotgun (WGS) entry which is preliminary data.</text>
</comment>
<reference evidence="2 3" key="1">
    <citation type="submission" date="2015-07" db="EMBL/GenBank/DDBJ databases">
        <title>Comparative genomics of the Sigatoka disease complex on banana suggests a link between parallel evolutionary changes in Pseudocercospora fijiensis and Pseudocercospora eumusae and increased virulence on the banana host.</title>
        <authorList>
            <person name="Chang T.-C."/>
            <person name="Salvucci A."/>
            <person name="Crous P.W."/>
            <person name="Stergiopoulos I."/>
        </authorList>
    </citation>
    <scope>NUCLEOTIDE SEQUENCE [LARGE SCALE GENOMIC DNA]</scope>
    <source>
        <strain evidence="2 3">CBS 116634</strain>
    </source>
</reference>
<accession>A0A139IPH2</accession>
<dbReference type="EMBL" id="LFZO01000034">
    <property type="protein sequence ID" value="KXT16575.1"/>
    <property type="molecule type" value="Genomic_DNA"/>
</dbReference>
<keyword evidence="1" id="KW-0732">Signal</keyword>
<gene>
    <name evidence="2" type="ORF">AC579_6298</name>
</gene>
<dbReference type="OrthoDB" id="30417at2759"/>
<sequence length="249" mass="27881">MAGCWLLVAGCWTNHTLHKLSILTVVLLDGLSQVGPRLRASEAMQFLGRIDAARGLGAGRRHDARGKRKAWPGNGLSLGAARGLQRVFAAAEGKRYDWVSAVQIALVWTALRLARHHTHSHASMLSVPGPPVMTERWWMRLDESSLWSKMEQKRAAGSYEEAGNGRVAMRSGARQRKTSGMRWLMRERDARLERWQETGAVQVLHCPFAPCTAWYVFAMIAGASHIRWTREREVRGGVWCLSRCVKLSG</sequence>